<dbReference type="OrthoDB" id="10536532at2759"/>
<feature type="compositionally biased region" description="Basic and acidic residues" evidence="1">
    <location>
        <begin position="134"/>
        <end position="144"/>
    </location>
</feature>
<keyword evidence="4" id="KW-1185">Reference proteome</keyword>
<protein>
    <recommendedName>
        <fullName evidence="5">Transmembrane protein</fullName>
    </recommendedName>
</protein>
<evidence type="ECO:0000313" key="4">
    <source>
        <dbReference type="Proteomes" id="UP001141806"/>
    </source>
</evidence>
<feature type="region of interest" description="Disordered" evidence="1">
    <location>
        <begin position="119"/>
        <end position="146"/>
    </location>
</feature>
<sequence length="189" mass="21606">MRKNVIPHSARQFSDKRCKLPFFASLLVSVTLFLAVPFGLFSSPSTGDPLSQDFISFAQLEDSSNYFVESDLKNSLDPDVDSRVEAPRIADLISGTKGDAQRIRRTLQAVYHAQRIRRTSQTKRKKRRCQRSNKIRERGRKEPKWPSTGEKIVTFRRSHYTVAIALHHHRRSPLLSVPLVSIVVLHSRG</sequence>
<comment type="caution">
    <text evidence="3">The sequence shown here is derived from an EMBL/GenBank/DDBJ whole genome shotgun (WGS) entry which is preliminary data.</text>
</comment>
<keyword evidence="2" id="KW-0472">Membrane</keyword>
<dbReference type="Proteomes" id="UP001141806">
    <property type="component" value="Unassembled WGS sequence"/>
</dbReference>
<feature type="transmembrane region" description="Helical" evidence="2">
    <location>
        <begin position="20"/>
        <end position="41"/>
    </location>
</feature>
<proteinExistence type="predicted"/>
<accession>A0A9Q0JVV7</accession>
<feature type="compositionally biased region" description="Basic residues" evidence="1">
    <location>
        <begin position="119"/>
        <end position="133"/>
    </location>
</feature>
<keyword evidence="2" id="KW-1133">Transmembrane helix</keyword>
<evidence type="ECO:0000256" key="2">
    <source>
        <dbReference type="SAM" id="Phobius"/>
    </source>
</evidence>
<evidence type="ECO:0000313" key="3">
    <source>
        <dbReference type="EMBL" id="KAJ4952218.1"/>
    </source>
</evidence>
<keyword evidence="2" id="KW-0812">Transmembrane</keyword>
<gene>
    <name evidence="3" type="ORF">NE237_029050</name>
</gene>
<organism evidence="3 4">
    <name type="scientific">Protea cynaroides</name>
    <dbReference type="NCBI Taxonomy" id="273540"/>
    <lineage>
        <taxon>Eukaryota</taxon>
        <taxon>Viridiplantae</taxon>
        <taxon>Streptophyta</taxon>
        <taxon>Embryophyta</taxon>
        <taxon>Tracheophyta</taxon>
        <taxon>Spermatophyta</taxon>
        <taxon>Magnoliopsida</taxon>
        <taxon>Proteales</taxon>
        <taxon>Proteaceae</taxon>
        <taxon>Protea</taxon>
    </lineage>
</organism>
<name>A0A9Q0JVV7_9MAGN</name>
<reference evidence="3" key="1">
    <citation type="journal article" date="2023" name="Plant J.">
        <title>The genome of the king protea, Protea cynaroides.</title>
        <authorList>
            <person name="Chang J."/>
            <person name="Duong T.A."/>
            <person name="Schoeman C."/>
            <person name="Ma X."/>
            <person name="Roodt D."/>
            <person name="Barker N."/>
            <person name="Li Z."/>
            <person name="Van de Peer Y."/>
            <person name="Mizrachi E."/>
        </authorList>
    </citation>
    <scope>NUCLEOTIDE SEQUENCE</scope>
    <source>
        <tissue evidence="3">Young leaves</tissue>
    </source>
</reference>
<dbReference type="AlphaFoldDB" id="A0A9Q0JVV7"/>
<dbReference type="EMBL" id="JAMYWD010000012">
    <property type="protein sequence ID" value="KAJ4952218.1"/>
    <property type="molecule type" value="Genomic_DNA"/>
</dbReference>
<evidence type="ECO:0000256" key="1">
    <source>
        <dbReference type="SAM" id="MobiDB-lite"/>
    </source>
</evidence>
<evidence type="ECO:0008006" key="5">
    <source>
        <dbReference type="Google" id="ProtNLM"/>
    </source>
</evidence>